<reference evidence="2" key="1">
    <citation type="journal article" date="2021" name="Evol. Appl.">
        <title>The genome of the Pyrenean desman and the effects of bottlenecks and inbreeding on the genomic landscape of an endangered species.</title>
        <authorList>
            <person name="Escoda L."/>
            <person name="Castresana J."/>
        </authorList>
    </citation>
    <scope>NUCLEOTIDE SEQUENCE</scope>
    <source>
        <strain evidence="2">IBE-C5619</strain>
    </source>
</reference>
<keyword evidence="2" id="KW-0689">Ribosomal protein</keyword>
<keyword evidence="3" id="KW-1185">Reference proteome</keyword>
<dbReference type="GO" id="GO:0005840">
    <property type="term" value="C:ribosome"/>
    <property type="evidence" value="ECO:0007669"/>
    <property type="project" value="UniProtKB-KW"/>
</dbReference>
<sequence length="109" mass="12669">MNKSSQQWQLPHQDEPEAPGDHQVIYIQNEQIEPGLPLGNAQLMCIDVRMYVKNCDHVAQFHSICQFIFKALVAQYQKYENKASKKEIKDILNQYDWILLVTNPVAENP</sequence>
<feature type="compositionally biased region" description="Polar residues" evidence="1">
    <location>
        <begin position="1"/>
        <end position="10"/>
    </location>
</feature>
<evidence type="ECO:0000313" key="3">
    <source>
        <dbReference type="Proteomes" id="UP000700334"/>
    </source>
</evidence>
<dbReference type="EMBL" id="JAGFMF010011858">
    <property type="protein sequence ID" value="KAG8511043.1"/>
    <property type="molecule type" value="Genomic_DNA"/>
</dbReference>
<organism evidence="2 3">
    <name type="scientific">Galemys pyrenaicus</name>
    <name type="common">Iberian desman</name>
    <name type="synonym">Pyrenean desman</name>
    <dbReference type="NCBI Taxonomy" id="202257"/>
    <lineage>
        <taxon>Eukaryota</taxon>
        <taxon>Metazoa</taxon>
        <taxon>Chordata</taxon>
        <taxon>Craniata</taxon>
        <taxon>Vertebrata</taxon>
        <taxon>Euteleostomi</taxon>
        <taxon>Mammalia</taxon>
        <taxon>Eutheria</taxon>
        <taxon>Laurasiatheria</taxon>
        <taxon>Eulipotyphla</taxon>
        <taxon>Talpidae</taxon>
        <taxon>Galemys</taxon>
    </lineage>
</organism>
<protein>
    <submittedName>
        <fullName evidence="2">40S ribosomal protein S16</fullName>
    </submittedName>
</protein>
<evidence type="ECO:0000256" key="1">
    <source>
        <dbReference type="SAM" id="MobiDB-lite"/>
    </source>
</evidence>
<keyword evidence="2" id="KW-0687">Ribonucleoprotein</keyword>
<dbReference type="InterPro" id="IPR014721">
    <property type="entry name" value="Ribsml_uS5_D2-typ_fold_subgr"/>
</dbReference>
<dbReference type="Gene3D" id="3.30.230.10">
    <property type="match status" value="1"/>
</dbReference>
<dbReference type="AlphaFoldDB" id="A0A8J6DLW7"/>
<name>A0A8J6DLW7_GALPY</name>
<accession>A0A8J6DLW7</accession>
<dbReference type="Proteomes" id="UP000700334">
    <property type="component" value="Unassembled WGS sequence"/>
</dbReference>
<dbReference type="OrthoDB" id="426865at2759"/>
<feature type="region of interest" description="Disordered" evidence="1">
    <location>
        <begin position="1"/>
        <end position="20"/>
    </location>
</feature>
<gene>
    <name evidence="2" type="ORF">J0S82_017849</name>
</gene>
<comment type="caution">
    <text evidence="2">The sequence shown here is derived from an EMBL/GenBank/DDBJ whole genome shotgun (WGS) entry which is preliminary data.</text>
</comment>
<evidence type="ECO:0000313" key="2">
    <source>
        <dbReference type="EMBL" id="KAG8511043.1"/>
    </source>
</evidence>
<proteinExistence type="predicted"/>